<evidence type="ECO:0000256" key="2">
    <source>
        <dbReference type="ARBA" id="ARBA00018672"/>
    </source>
</evidence>
<feature type="modified residue" description="4-aspartylphosphate" evidence="10">
    <location>
        <position position="54"/>
    </location>
</feature>
<gene>
    <name evidence="14" type="ORF">CDQ84_09605</name>
</gene>
<keyword evidence="5" id="KW-0902">Two-component regulatory system</keyword>
<name>A0A2K2FJM6_9CLOT</name>
<dbReference type="PRINTS" id="PR00032">
    <property type="entry name" value="HTHARAC"/>
</dbReference>
<dbReference type="InterPro" id="IPR051552">
    <property type="entry name" value="HptR"/>
</dbReference>
<evidence type="ECO:0000256" key="10">
    <source>
        <dbReference type="PROSITE-ProRule" id="PRU00169"/>
    </source>
</evidence>
<dbReference type="RefSeq" id="WP_103081525.1">
    <property type="nucleotide sequence ID" value="NZ_CP021850.1"/>
</dbReference>
<comment type="function">
    <text evidence="9">May play the central regulatory role in sporulation. It may be an element of the effector pathway responsible for the activation of sporulation genes in response to nutritional stress. Spo0A may act in concert with spo0H (a sigma factor) to control the expression of some genes that are critical to the sporulation process.</text>
</comment>
<feature type="domain" description="Response regulatory" evidence="13">
    <location>
        <begin position="3"/>
        <end position="119"/>
    </location>
</feature>
<organism evidence="14 15">
    <name type="scientific">Clostridium thermosuccinogenes</name>
    <dbReference type="NCBI Taxonomy" id="84032"/>
    <lineage>
        <taxon>Bacteria</taxon>
        <taxon>Bacillati</taxon>
        <taxon>Bacillota</taxon>
        <taxon>Clostridia</taxon>
        <taxon>Eubacteriales</taxon>
        <taxon>Clostridiaceae</taxon>
        <taxon>Clostridium</taxon>
    </lineage>
</organism>
<evidence type="ECO:0000259" key="12">
    <source>
        <dbReference type="PROSITE" id="PS01124"/>
    </source>
</evidence>
<dbReference type="EMBL" id="NIOJ01000022">
    <property type="protein sequence ID" value="PNT98991.1"/>
    <property type="molecule type" value="Genomic_DNA"/>
</dbReference>
<keyword evidence="11" id="KW-0175">Coiled coil</keyword>
<evidence type="ECO:0000256" key="5">
    <source>
        <dbReference type="ARBA" id="ARBA00023012"/>
    </source>
</evidence>
<sequence>MYRILIADDEPRHRRGLVERIKKLRPDYEVFEAKDGLAAIEVVKKHSIDIAITDIKMPIKDGLFFLEEVSKNFPNMKVIMLSGYANFEYAQKALTLGAFDYVLKPLNDVRIEQMLQKAEKKIEEEKREIQEKEKNLMRLNNTFPVYIEHQLNQWVKNGLAPIEDQEVLELFHKKSKGLVLVAGIGNFIQSTKECTYEDIHELKVNMKYWMKAALDPFSHSLSFFDESNMEHMITIVTEKKDKVLSDNLSEGIYSFVKDMKISYGFDVVIGVGNKYEDIAENIKEAYQTALTALNYKFFYESNWMIAYSELKNSRSGQVFSRYAEEIELEGAIRRMDAAQAYEVSQRLLVRMTEGQFPLPSQFKEMVTIIFLNTAKAVLNMLPEADFLRLVSSIKTNFESAQKYSELKKQIFKTIDMFIEAINDYGNNKYKKIMQTCMEHINEHYTEDISLEALSEKFGFNVNYFSGLFKKYTNMTFSEYLLNVRMRHAQELLKKNTFRIYEISEKIGYKDAKYFIRVFKKTFGMTPDEFRRLHSHNITKNTDDE</sequence>
<dbReference type="GO" id="GO:0000160">
    <property type="term" value="P:phosphorelay signal transduction system"/>
    <property type="evidence" value="ECO:0007669"/>
    <property type="project" value="UniProtKB-KW"/>
</dbReference>
<keyword evidence="15" id="KW-1185">Reference proteome</keyword>
<dbReference type="CDD" id="cd17536">
    <property type="entry name" value="REC_YesN-like"/>
    <property type="match status" value="1"/>
</dbReference>
<protein>
    <recommendedName>
        <fullName evidence="2">Stage 0 sporulation protein A homolog</fullName>
    </recommendedName>
</protein>
<dbReference type="PROSITE" id="PS50110">
    <property type="entry name" value="RESPONSE_REGULATORY"/>
    <property type="match status" value="1"/>
</dbReference>
<dbReference type="SUPFAM" id="SSF46689">
    <property type="entry name" value="Homeodomain-like"/>
    <property type="match status" value="2"/>
</dbReference>
<dbReference type="GO" id="GO:0005737">
    <property type="term" value="C:cytoplasm"/>
    <property type="evidence" value="ECO:0007669"/>
    <property type="project" value="UniProtKB-SubCell"/>
</dbReference>
<dbReference type="InterPro" id="IPR018062">
    <property type="entry name" value="HTH_AraC-typ_CS"/>
</dbReference>
<evidence type="ECO:0000256" key="7">
    <source>
        <dbReference type="ARBA" id="ARBA00023125"/>
    </source>
</evidence>
<dbReference type="PANTHER" id="PTHR42713">
    <property type="entry name" value="HISTIDINE KINASE-RELATED"/>
    <property type="match status" value="1"/>
</dbReference>
<dbReference type="GO" id="GO:0043565">
    <property type="term" value="F:sequence-specific DNA binding"/>
    <property type="evidence" value="ECO:0007669"/>
    <property type="project" value="InterPro"/>
</dbReference>
<evidence type="ECO:0000256" key="9">
    <source>
        <dbReference type="ARBA" id="ARBA00024867"/>
    </source>
</evidence>
<dbReference type="PROSITE" id="PS00041">
    <property type="entry name" value="HTH_ARAC_FAMILY_1"/>
    <property type="match status" value="1"/>
</dbReference>
<proteinExistence type="predicted"/>
<evidence type="ECO:0000256" key="6">
    <source>
        <dbReference type="ARBA" id="ARBA00023015"/>
    </source>
</evidence>
<evidence type="ECO:0000313" key="14">
    <source>
        <dbReference type="EMBL" id="PNT98991.1"/>
    </source>
</evidence>
<dbReference type="Proteomes" id="UP000236151">
    <property type="component" value="Unassembled WGS sequence"/>
</dbReference>
<dbReference type="InterPro" id="IPR020449">
    <property type="entry name" value="Tscrpt_reg_AraC-type_HTH"/>
</dbReference>
<evidence type="ECO:0000256" key="1">
    <source>
        <dbReference type="ARBA" id="ARBA00004496"/>
    </source>
</evidence>
<dbReference type="Pfam" id="PF12833">
    <property type="entry name" value="HTH_18"/>
    <property type="match status" value="1"/>
</dbReference>
<dbReference type="InterPro" id="IPR009057">
    <property type="entry name" value="Homeodomain-like_sf"/>
</dbReference>
<reference evidence="14 15" key="1">
    <citation type="submission" date="2017-06" db="EMBL/GenBank/DDBJ databases">
        <title>Investigating the central metabolism of Clostridium thermosuccinogenes.</title>
        <authorList>
            <person name="Koendjbiharie J.G."/>
            <person name="van Kranenburg R."/>
        </authorList>
    </citation>
    <scope>NUCLEOTIDE SEQUENCE [LARGE SCALE GENOMIC DNA]</scope>
    <source>
        <strain evidence="14 15">DSM 5806</strain>
    </source>
</reference>
<feature type="domain" description="HTH araC/xylS-type" evidence="12">
    <location>
        <begin position="434"/>
        <end position="532"/>
    </location>
</feature>
<dbReference type="InterPro" id="IPR001789">
    <property type="entry name" value="Sig_transdc_resp-reg_receiver"/>
</dbReference>
<keyword evidence="4 10" id="KW-0597">Phosphoprotein</keyword>
<dbReference type="Gene3D" id="3.40.50.2300">
    <property type="match status" value="1"/>
</dbReference>
<keyword evidence="6" id="KW-0805">Transcription regulation</keyword>
<dbReference type="SMART" id="SM00342">
    <property type="entry name" value="HTH_ARAC"/>
    <property type="match status" value="1"/>
</dbReference>
<dbReference type="KEGG" id="cthd:CDO33_19730"/>
<dbReference type="OrthoDB" id="324626at2"/>
<comment type="caution">
    <text evidence="14">The sequence shown here is derived from an EMBL/GenBank/DDBJ whole genome shotgun (WGS) entry which is preliminary data.</text>
</comment>
<dbReference type="GO" id="GO:0003700">
    <property type="term" value="F:DNA-binding transcription factor activity"/>
    <property type="evidence" value="ECO:0007669"/>
    <property type="project" value="InterPro"/>
</dbReference>
<keyword evidence="3" id="KW-0963">Cytoplasm</keyword>
<accession>A0A2K2FJM6</accession>
<dbReference type="PROSITE" id="PS01124">
    <property type="entry name" value="HTH_ARAC_FAMILY_2"/>
    <property type="match status" value="1"/>
</dbReference>
<dbReference type="InterPro" id="IPR018060">
    <property type="entry name" value="HTH_AraC"/>
</dbReference>
<evidence type="ECO:0000256" key="8">
    <source>
        <dbReference type="ARBA" id="ARBA00023163"/>
    </source>
</evidence>
<comment type="subcellular location">
    <subcellularLocation>
        <location evidence="1">Cytoplasm</location>
    </subcellularLocation>
</comment>
<evidence type="ECO:0000256" key="3">
    <source>
        <dbReference type="ARBA" id="ARBA00022490"/>
    </source>
</evidence>
<keyword evidence="8" id="KW-0804">Transcription</keyword>
<evidence type="ECO:0000256" key="11">
    <source>
        <dbReference type="SAM" id="Coils"/>
    </source>
</evidence>
<dbReference type="AlphaFoldDB" id="A0A2K2FJM6"/>
<dbReference type="PANTHER" id="PTHR42713:SF3">
    <property type="entry name" value="TRANSCRIPTIONAL REGULATORY PROTEIN HPTR"/>
    <property type="match status" value="1"/>
</dbReference>
<evidence type="ECO:0000313" key="15">
    <source>
        <dbReference type="Proteomes" id="UP000236151"/>
    </source>
</evidence>
<evidence type="ECO:0000259" key="13">
    <source>
        <dbReference type="PROSITE" id="PS50110"/>
    </source>
</evidence>
<dbReference type="SMART" id="SM00448">
    <property type="entry name" value="REC"/>
    <property type="match status" value="1"/>
</dbReference>
<keyword evidence="7" id="KW-0238">DNA-binding</keyword>
<dbReference type="Gene3D" id="1.10.10.60">
    <property type="entry name" value="Homeodomain-like"/>
    <property type="match status" value="2"/>
</dbReference>
<feature type="coiled-coil region" evidence="11">
    <location>
        <begin position="108"/>
        <end position="142"/>
    </location>
</feature>
<evidence type="ECO:0000256" key="4">
    <source>
        <dbReference type="ARBA" id="ARBA00022553"/>
    </source>
</evidence>
<dbReference type="SUPFAM" id="SSF52172">
    <property type="entry name" value="CheY-like"/>
    <property type="match status" value="1"/>
</dbReference>
<dbReference type="Pfam" id="PF00072">
    <property type="entry name" value="Response_reg"/>
    <property type="match status" value="1"/>
</dbReference>
<dbReference type="InterPro" id="IPR011006">
    <property type="entry name" value="CheY-like_superfamily"/>
</dbReference>